<evidence type="ECO:0000313" key="2">
    <source>
        <dbReference type="EMBL" id="SEG23493.1"/>
    </source>
</evidence>
<dbReference type="SUPFAM" id="SSF56112">
    <property type="entry name" value="Protein kinase-like (PK-like)"/>
    <property type="match status" value="1"/>
</dbReference>
<feature type="domain" description="Aminoglycoside phosphotransferase" evidence="1">
    <location>
        <begin position="124"/>
        <end position="217"/>
    </location>
</feature>
<name>A0A1H5YHC8_9ACTN</name>
<protein>
    <recommendedName>
        <fullName evidence="1">Aminoglycoside phosphotransferase domain-containing protein</fullName>
    </recommendedName>
</protein>
<organism evidence="2 3">
    <name type="scientific">Thermomonospora echinospora</name>
    <dbReference type="NCBI Taxonomy" id="1992"/>
    <lineage>
        <taxon>Bacteria</taxon>
        <taxon>Bacillati</taxon>
        <taxon>Actinomycetota</taxon>
        <taxon>Actinomycetes</taxon>
        <taxon>Streptosporangiales</taxon>
        <taxon>Thermomonosporaceae</taxon>
        <taxon>Thermomonospora</taxon>
    </lineage>
</organism>
<evidence type="ECO:0000259" key="1">
    <source>
        <dbReference type="Pfam" id="PF01636"/>
    </source>
</evidence>
<dbReference type="InterPro" id="IPR002575">
    <property type="entry name" value="Aminoglycoside_PTrfase"/>
</dbReference>
<dbReference type="Pfam" id="PF01636">
    <property type="entry name" value="APH"/>
    <property type="match status" value="1"/>
</dbReference>
<gene>
    <name evidence="2" type="ORF">SAMN04489712_10415</name>
</gene>
<accession>A0A1H5YHC8</accession>
<proteinExistence type="predicted"/>
<sequence length="270" mass="29907">MRGDRVEELPAEIRDLIEKRTGLIARFQSASGGSNANIAATLHTADGQIFVKAARKPVDGEGPGIRSLRREAVINPYIREFTPRLLWHLETKGWVALGFECVAGRHADYSPGSPDLAVLAKVIHRLQDTSCPDVVEMRVERRWASLACDVSAMAGDALLHTDLNPKNLLITLAGRVHAVDWAFASRGASWVEVGQTVRWLIRAGHSPAEAEEWASQFPSWTTADPVAIDLYAQLSAERWRRHAESKGVAKVPEYVAVAQRWADHRKSRLP</sequence>
<dbReference type="InterPro" id="IPR011009">
    <property type="entry name" value="Kinase-like_dom_sf"/>
</dbReference>
<dbReference type="RefSeq" id="WP_103937498.1">
    <property type="nucleotide sequence ID" value="NZ_FNVO01000004.1"/>
</dbReference>
<evidence type="ECO:0000313" key="3">
    <source>
        <dbReference type="Proteomes" id="UP000236723"/>
    </source>
</evidence>
<keyword evidence="3" id="KW-1185">Reference proteome</keyword>
<dbReference type="EMBL" id="FNVO01000004">
    <property type="protein sequence ID" value="SEG23493.1"/>
    <property type="molecule type" value="Genomic_DNA"/>
</dbReference>
<reference evidence="3" key="1">
    <citation type="submission" date="2016-10" db="EMBL/GenBank/DDBJ databases">
        <authorList>
            <person name="Varghese N."/>
            <person name="Submissions S."/>
        </authorList>
    </citation>
    <scope>NUCLEOTIDE SEQUENCE [LARGE SCALE GENOMIC DNA]</scope>
    <source>
        <strain evidence="3">DSM 43163</strain>
    </source>
</reference>
<dbReference type="Proteomes" id="UP000236723">
    <property type="component" value="Unassembled WGS sequence"/>
</dbReference>
<dbReference type="AlphaFoldDB" id="A0A1H5YHC8"/>
<dbReference type="OrthoDB" id="2570531at2"/>